<sequence length="89" mass="9875">MQRYSRTLDASSERFYTADMEPDTSGSVNPPEQGWFSFVTENAAARWLALDGLDQLNGTDAGFRGVARGNNCCFECVCRAIRGKTFILL</sequence>
<feature type="region of interest" description="Disordered" evidence="1">
    <location>
        <begin position="1"/>
        <end position="31"/>
    </location>
</feature>
<organism evidence="2 3">
    <name type="scientific">Aspergillus keveii</name>
    <dbReference type="NCBI Taxonomy" id="714993"/>
    <lineage>
        <taxon>Eukaryota</taxon>
        <taxon>Fungi</taxon>
        <taxon>Dikarya</taxon>
        <taxon>Ascomycota</taxon>
        <taxon>Pezizomycotina</taxon>
        <taxon>Eurotiomycetes</taxon>
        <taxon>Eurotiomycetidae</taxon>
        <taxon>Eurotiales</taxon>
        <taxon>Aspergillaceae</taxon>
        <taxon>Aspergillus</taxon>
        <taxon>Aspergillus subgen. Nidulantes</taxon>
    </lineage>
</organism>
<accession>A0ABR4FHT9</accession>
<name>A0ABR4FHT9_9EURO</name>
<evidence type="ECO:0000313" key="2">
    <source>
        <dbReference type="EMBL" id="KAL2782815.1"/>
    </source>
</evidence>
<keyword evidence="3" id="KW-1185">Reference proteome</keyword>
<proteinExistence type="predicted"/>
<protein>
    <submittedName>
        <fullName evidence="2">Uncharacterized protein</fullName>
    </submittedName>
</protein>
<gene>
    <name evidence="2" type="ORF">BJX66DRAFT_161359</name>
</gene>
<comment type="caution">
    <text evidence="2">The sequence shown here is derived from an EMBL/GenBank/DDBJ whole genome shotgun (WGS) entry which is preliminary data.</text>
</comment>
<feature type="compositionally biased region" description="Polar residues" evidence="1">
    <location>
        <begin position="1"/>
        <end position="10"/>
    </location>
</feature>
<reference evidence="2 3" key="1">
    <citation type="submission" date="2024-07" db="EMBL/GenBank/DDBJ databases">
        <title>Section-level genome sequencing and comparative genomics of Aspergillus sections Usti and Cavernicolus.</title>
        <authorList>
            <consortium name="Lawrence Berkeley National Laboratory"/>
            <person name="Nybo J.L."/>
            <person name="Vesth T.C."/>
            <person name="Theobald S."/>
            <person name="Frisvad J.C."/>
            <person name="Larsen T.O."/>
            <person name="Kjaerboelling I."/>
            <person name="Rothschild-Mancinelli K."/>
            <person name="Lyhne E.K."/>
            <person name="Kogle M.E."/>
            <person name="Barry K."/>
            <person name="Clum A."/>
            <person name="Na H."/>
            <person name="Ledsgaard L."/>
            <person name="Lin J."/>
            <person name="Lipzen A."/>
            <person name="Kuo A."/>
            <person name="Riley R."/>
            <person name="Mondo S."/>
            <person name="Labutti K."/>
            <person name="Haridas S."/>
            <person name="Pangalinan J."/>
            <person name="Salamov A.A."/>
            <person name="Simmons B.A."/>
            <person name="Magnuson J.K."/>
            <person name="Chen J."/>
            <person name="Drula E."/>
            <person name="Henrissat B."/>
            <person name="Wiebenga A."/>
            <person name="Lubbers R.J."/>
            <person name="Gomes A.C."/>
            <person name="Makela M.R."/>
            <person name="Stajich J."/>
            <person name="Grigoriev I.V."/>
            <person name="Mortensen U.H."/>
            <person name="De Vries R.P."/>
            <person name="Baker S.E."/>
            <person name="Andersen M.R."/>
        </authorList>
    </citation>
    <scope>NUCLEOTIDE SEQUENCE [LARGE SCALE GENOMIC DNA]</scope>
    <source>
        <strain evidence="2 3">CBS 209.92</strain>
    </source>
</reference>
<dbReference type="Proteomes" id="UP001610563">
    <property type="component" value="Unassembled WGS sequence"/>
</dbReference>
<dbReference type="EMBL" id="JBFTWV010000314">
    <property type="protein sequence ID" value="KAL2782815.1"/>
    <property type="molecule type" value="Genomic_DNA"/>
</dbReference>
<evidence type="ECO:0000313" key="3">
    <source>
        <dbReference type="Proteomes" id="UP001610563"/>
    </source>
</evidence>
<evidence type="ECO:0000256" key="1">
    <source>
        <dbReference type="SAM" id="MobiDB-lite"/>
    </source>
</evidence>